<feature type="transmembrane region" description="Helical" evidence="1">
    <location>
        <begin position="393"/>
        <end position="411"/>
    </location>
</feature>
<dbReference type="Proteomes" id="UP000681722">
    <property type="component" value="Unassembled WGS sequence"/>
</dbReference>
<dbReference type="PANTHER" id="PTHR24121:SF21">
    <property type="entry name" value="ANKYRIN REPEAT FAMILY PROTEIN"/>
    <property type="match status" value="1"/>
</dbReference>
<evidence type="ECO:0000313" key="5">
    <source>
        <dbReference type="EMBL" id="CAF4474080.1"/>
    </source>
</evidence>
<accession>A0A816AJ60</accession>
<dbReference type="EMBL" id="CAJNOQ010035154">
    <property type="protein sequence ID" value="CAF1598207.1"/>
    <property type="molecule type" value="Genomic_DNA"/>
</dbReference>
<dbReference type="SMART" id="SM00248">
    <property type="entry name" value="ANK"/>
    <property type="match status" value="3"/>
</dbReference>
<sequence length="438" mass="50923">MRLLICETSRASTLTNSKGQTPLLNAIEAGSTSTATLLMEADPRSIIVKDNYGSSVFHYACEYSNDVVLSRAIALLKRLNSSSDRITALQYLVERNRNGKTAFDLAIQKGNLKCVKHFLTSSWLESNIDIHELMNPETLRKAVETDQLDILTFFVSNTKRFSYIINLLIDSHGHFYNLLEYSILLKKIDFVRMFISVRIPQEDKQFRHQYKKFLCHYNEPYQNATNGYPFYETPIQRMLTTHELIPLVPLMLEQFVSDRGIDLSIVDDCLFARPNKLRCIFGRTKHFSSDDWLEQHPLRLIAKADCKDVYDHRIVRMCVDLKFNLFGNFLYFIILCSQLLYVTLYTGITLGSPTPAQQGTSYYKLVNYTCSQMCYMLANDVQSPLKSNDYLRALRFTLLLFSCLALLKEFFQIFTQREKYFGRFFINLIELHISRSCY</sequence>
<reference evidence="3" key="1">
    <citation type="submission" date="2021-02" db="EMBL/GenBank/DDBJ databases">
        <authorList>
            <person name="Nowell W R."/>
        </authorList>
    </citation>
    <scope>NUCLEOTIDE SEQUENCE</scope>
</reference>
<dbReference type="Proteomes" id="UP000682733">
    <property type="component" value="Unassembled WGS sequence"/>
</dbReference>
<proteinExistence type="predicted"/>
<evidence type="ECO:0008006" key="7">
    <source>
        <dbReference type="Google" id="ProtNLM"/>
    </source>
</evidence>
<keyword evidence="1" id="KW-0472">Membrane</keyword>
<keyword evidence="1" id="KW-1133">Transmembrane helix</keyword>
<dbReference type="Gene3D" id="1.25.40.20">
    <property type="entry name" value="Ankyrin repeat-containing domain"/>
    <property type="match status" value="1"/>
</dbReference>
<evidence type="ECO:0000256" key="1">
    <source>
        <dbReference type="SAM" id="Phobius"/>
    </source>
</evidence>
<dbReference type="SUPFAM" id="SSF48403">
    <property type="entry name" value="Ankyrin repeat"/>
    <property type="match status" value="1"/>
</dbReference>
<dbReference type="EMBL" id="CAJNOK010037136">
    <property type="protein sequence ID" value="CAF1528294.1"/>
    <property type="molecule type" value="Genomic_DNA"/>
</dbReference>
<dbReference type="PANTHER" id="PTHR24121">
    <property type="entry name" value="NO MECHANORECEPTOR POTENTIAL C, ISOFORM D-RELATED"/>
    <property type="match status" value="1"/>
</dbReference>
<dbReference type="InterPro" id="IPR002110">
    <property type="entry name" value="Ankyrin_rpt"/>
</dbReference>
<gene>
    <name evidence="3" type="ORF">GPM918_LOCUS42249</name>
    <name evidence="2" type="ORF">OVA965_LOCUS38120</name>
    <name evidence="5" type="ORF">SRO942_LOCUS43454</name>
    <name evidence="4" type="ORF">TMI583_LOCUS39273</name>
</gene>
<keyword evidence="1" id="KW-0812">Transmembrane</keyword>
<keyword evidence="6" id="KW-1185">Reference proteome</keyword>
<dbReference type="InterPro" id="IPR036770">
    <property type="entry name" value="Ankyrin_rpt-contain_sf"/>
</dbReference>
<dbReference type="Proteomes" id="UP000663829">
    <property type="component" value="Unassembled WGS sequence"/>
</dbReference>
<evidence type="ECO:0000313" key="3">
    <source>
        <dbReference type="EMBL" id="CAF1598207.1"/>
    </source>
</evidence>
<organism evidence="3 6">
    <name type="scientific">Didymodactylos carnosus</name>
    <dbReference type="NCBI Taxonomy" id="1234261"/>
    <lineage>
        <taxon>Eukaryota</taxon>
        <taxon>Metazoa</taxon>
        <taxon>Spiralia</taxon>
        <taxon>Gnathifera</taxon>
        <taxon>Rotifera</taxon>
        <taxon>Eurotatoria</taxon>
        <taxon>Bdelloidea</taxon>
        <taxon>Philodinida</taxon>
        <taxon>Philodinidae</taxon>
        <taxon>Didymodactylos</taxon>
    </lineage>
</organism>
<evidence type="ECO:0000313" key="6">
    <source>
        <dbReference type="Proteomes" id="UP000663829"/>
    </source>
</evidence>
<evidence type="ECO:0000313" key="4">
    <source>
        <dbReference type="EMBL" id="CAF4315032.1"/>
    </source>
</evidence>
<name>A0A816AJ60_9BILA</name>
<dbReference type="AlphaFoldDB" id="A0A816AJ60"/>
<evidence type="ECO:0000313" key="2">
    <source>
        <dbReference type="EMBL" id="CAF1528294.1"/>
    </source>
</evidence>
<dbReference type="OrthoDB" id="823504at2759"/>
<dbReference type="EMBL" id="CAJOBC010101500">
    <property type="protein sequence ID" value="CAF4474080.1"/>
    <property type="molecule type" value="Genomic_DNA"/>
</dbReference>
<dbReference type="Proteomes" id="UP000677228">
    <property type="component" value="Unassembled WGS sequence"/>
</dbReference>
<protein>
    <recommendedName>
        <fullName evidence="7">ANK_REP_REGION domain-containing protein</fullName>
    </recommendedName>
</protein>
<feature type="transmembrane region" description="Helical" evidence="1">
    <location>
        <begin position="323"/>
        <end position="344"/>
    </location>
</feature>
<comment type="caution">
    <text evidence="3">The sequence shown here is derived from an EMBL/GenBank/DDBJ whole genome shotgun (WGS) entry which is preliminary data.</text>
</comment>
<dbReference type="EMBL" id="CAJOBA010059341">
    <property type="protein sequence ID" value="CAF4315032.1"/>
    <property type="molecule type" value="Genomic_DNA"/>
</dbReference>